<name>A0ABY7R9M3_9PSED</name>
<keyword evidence="2" id="KW-1185">Reference proteome</keyword>
<gene>
    <name evidence="1" type="ORF">PMC74_26450</name>
</gene>
<evidence type="ECO:0000313" key="2">
    <source>
        <dbReference type="Proteomes" id="UP001214301"/>
    </source>
</evidence>
<sequence>MSKIENLYAYNSEVPGEPVCFEVQGTVTVAHPGIEPVLVAPKIRHKGGWEVLHLKLEDKGGINLQVLTQKPVFFRREGGTSWKRLEIIHAEGSQMVEIGHRVALN</sequence>
<dbReference type="Proteomes" id="UP001214301">
    <property type="component" value="Chromosome"/>
</dbReference>
<evidence type="ECO:0000313" key="1">
    <source>
        <dbReference type="EMBL" id="WCI00247.1"/>
    </source>
</evidence>
<dbReference type="RefSeq" id="WP_047582516.1">
    <property type="nucleotide sequence ID" value="NZ_CP116669.1"/>
</dbReference>
<organism evidence="1 2">
    <name type="scientific">Pseudomonas capeferrum</name>
    <dbReference type="NCBI Taxonomy" id="1495066"/>
    <lineage>
        <taxon>Bacteria</taxon>
        <taxon>Pseudomonadati</taxon>
        <taxon>Pseudomonadota</taxon>
        <taxon>Gammaproteobacteria</taxon>
        <taxon>Pseudomonadales</taxon>
        <taxon>Pseudomonadaceae</taxon>
        <taxon>Pseudomonas</taxon>
    </lineage>
</organism>
<reference evidence="1 2" key="1">
    <citation type="journal article" date="2020" name="Front. Microbiol.">
        <title>Toward Biorecycling: Isolation of a Soil Bacterium That Grows on a Polyurethane Oligomer and Monomer.</title>
        <authorList>
            <person name="Espinosa M.J.C."/>
            <person name="Blanco A.C."/>
            <person name="Schmidgall T."/>
            <person name="Atanasoff-Kardjalieff A.K."/>
            <person name="Kappelmeyer U."/>
            <person name="Tischler D."/>
            <person name="Pieper D.H."/>
            <person name="Heipieper H.J."/>
            <person name="Eberlein C."/>
        </authorList>
    </citation>
    <scope>NUCLEOTIDE SEQUENCE [LARGE SCALE GENOMIC DNA]</scope>
    <source>
        <strain evidence="1 2">TDA1</strain>
    </source>
</reference>
<proteinExistence type="predicted"/>
<dbReference type="EMBL" id="CP116669">
    <property type="protein sequence ID" value="WCI00247.1"/>
    <property type="molecule type" value="Genomic_DNA"/>
</dbReference>
<protein>
    <submittedName>
        <fullName evidence="1">Uncharacterized protein</fullName>
    </submittedName>
</protein>
<accession>A0ABY7R9M3</accession>